<evidence type="ECO:0000259" key="4">
    <source>
        <dbReference type="Pfam" id="PF25917"/>
    </source>
</evidence>
<evidence type="ECO:0000259" key="3">
    <source>
        <dbReference type="Pfam" id="PF25876"/>
    </source>
</evidence>
<protein>
    <submittedName>
        <fullName evidence="5">HlyD family secretion protein</fullName>
    </submittedName>
</protein>
<evidence type="ECO:0000256" key="2">
    <source>
        <dbReference type="SAM" id="SignalP"/>
    </source>
</evidence>
<dbReference type="GO" id="GO:0015562">
    <property type="term" value="F:efflux transmembrane transporter activity"/>
    <property type="evidence" value="ECO:0007669"/>
    <property type="project" value="TreeGrafter"/>
</dbReference>
<feature type="chain" id="PRO_5002870044" evidence="2">
    <location>
        <begin position="25"/>
        <end position="370"/>
    </location>
</feature>
<sequence>MDIMRVLTRRRLIASIVAVSFLTACQDAPVAVLDTPSYQSVSSSELVAESSYPYSQEFSGTIRAGNTTGVGFELAGKINALLVDSGDTVAKGQLLAQLDTRLLQAEKRELNASLAQNKADLDLATATLNRSLKLKKQGYASEQQLDELKGQLSSLQAAKSRLIASLQANQLKIQKSDLLAPFNGSISKRRHNLGEVIGLGSPVFTLVQHNNVQAYIGVPVAVSNNLSSGKTVNLRVRDKFYQGIIAGIGAELDPVTRTVELRVTLPKDAEVINGELSYFSYQHDIETAGYWVPISALTDGVRGLWNIYVITQDSQQRDRVERRDVEIIYTSKDKAFINGAISANETYVDQGLHKLVAGQIVTRQTSLATR</sequence>
<dbReference type="Pfam" id="PF25917">
    <property type="entry name" value="BSH_RND"/>
    <property type="match status" value="1"/>
</dbReference>
<dbReference type="KEGG" id="swp:swp_1475"/>
<dbReference type="Gene3D" id="2.40.50.100">
    <property type="match status" value="1"/>
</dbReference>
<reference evidence="5 6" key="1">
    <citation type="journal article" date="2008" name="PLoS ONE">
        <title>Environmental adaptation: genomic analysis of the piezotolerant and psychrotolerant deep-sea iron reducing bacterium Shewanella piezotolerans WP3.</title>
        <authorList>
            <person name="Wang F."/>
            <person name="Wang J."/>
            <person name="Jian H."/>
            <person name="Zhang B."/>
            <person name="Li S."/>
            <person name="Wang F."/>
            <person name="Zeng X."/>
            <person name="Gao L."/>
            <person name="Bartlett D.H."/>
            <person name="Yu J."/>
            <person name="Hu S."/>
            <person name="Xiao X."/>
        </authorList>
    </citation>
    <scope>NUCLEOTIDE SEQUENCE [LARGE SCALE GENOMIC DNA]</scope>
    <source>
        <strain evidence="6">WP3 / JCM 13877</strain>
    </source>
</reference>
<dbReference type="eggNOG" id="COG0845">
    <property type="taxonomic scope" value="Bacteria"/>
</dbReference>
<dbReference type="OrthoDB" id="266524at2"/>
<dbReference type="Pfam" id="PF25876">
    <property type="entry name" value="HH_MFP_RND"/>
    <property type="match status" value="1"/>
</dbReference>
<dbReference type="NCBIfam" id="TIGR01730">
    <property type="entry name" value="RND_mfp"/>
    <property type="match status" value="1"/>
</dbReference>
<gene>
    <name evidence="5" type="ordered locus">swp_1475</name>
</gene>
<evidence type="ECO:0000313" key="6">
    <source>
        <dbReference type="Proteomes" id="UP000000753"/>
    </source>
</evidence>
<dbReference type="RefSeq" id="WP_020911639.1">
    <property type="nucleotide sequence ID" value="NC_011566.1"/>
</dbReference>
<dbReference type="Gene3D" id="1.10.287.470">
    <property type="entry name" value="Helix hairpin bin"/>
    <property type="match status" value="1"/>
</dbReference>
<dbReference type="STRING" id="225849.swp_1475"/>
<proteinExistence type="inferred from homology"/>
<dbReference type="Gene3D" id="2.40.30.170">
    <property type="match status" value="1"/>
</dbReference>
<dbReference type="EMBL" id="CP000472">
    <property type="protein sequence ID" value="ACJ28261.1"/>
    <property type="molecule type" value="Genomic_DNA"/>
</dbReference>
<keyword evidence="6" id="KW-1185">Reference proteome</keyword>
<keyword evidence="2" id="KW-0732">Signal</keyword>
<feature type="domain" description="Multidrug resistance protein MdtA-like alpha-helical hairpin" evidence="3">
    <location>
        <begin position="108"/>
        <end position="173"/>
    </location>
</feature>
<dbReference type="InterPro" id="IPR058625">
    <property type="entry name" value="MdtA-like_BSH"/>
</dbReference>
<feature type="signal peptide" evidence="2">
    <location>
        <begin position="1"/>
        <end position="24"/>
    </location>
</feature>
<comment type="similarity">
    <text evidence="1">Belongs to the membrane fusion protein (MFP) (TC 8.A.1) family.</text>
</comment>
<accession>B8CKT5</accession>
<organism evidence="5 6">
    <name type="scientific">Shewanella piezotolerans (strain WP3 / JCM 13877)</name>
    <dbReference type="NCBI Taxonomy" id="225849"/>
    <lineage>
        <taxon>Bacteria</taxon>
        <taxon>Pseudomonadati</taxon>
        <taxon>Pseudomonadota</taxon>
        <taxon>Gammaproteobacteria</taxon>
        <taxon>Alteromonadales</taxon>
        <taxon>Shewanellaceae</taxon>
        <taxon>Shewanella</taxon>
    </lineage>
</organism>
<dbReference type="InterPro" id="IPR006143">
    <property type="entry name" value="RND_pump_MFP"/>
</dbReference>
<dbReference type="PANTHER" id="PTHR30469">
    <property type="entry name" value="MULTIDRUG RESISTANCE PROTEIN MDTA"/>
    <property type="match status" value="1"/>
</dbReference>
<dbReference type="InterPro" id="IPR058624">
    <property type="entry name" value="MdtA-like_HH"/>
</dbReference>
<evidence type="ECO:0000256" key="1">
    <source>
        <dbReference type="ARBA" id="ARBA00009477"/>
    </source>
</evidence>
<dbReference type="HOGENOM" id="CLU_018816_1_0_6"/>
<dbReference type="Proteomes" id="UP000000753">
    <property type="component" value="Chromosome"/>
</dbReference>
<dbReference type="Gene3D" id="2.40.420.20">
    <property type="match status" value="1"/>
</dbReference>
<dbReference type="AlphaFoldDB" id="B8CKT5"/>
<evidence type="ECO:0000313" key="5">
    <source>
        <dbReference type="EMBL" id="ACJ28261.1"/>
    </source>
</evidence>
<dbReference type="PANTHER" id="PTHR30469:SF11">
    <property type="entry name" value="BLL4320 PROTEIN"/>
    <property type="match status" value="1"/>
</dbReference>
<dbReference type="GO" id="GO:1990281">
    <property type="term" value="C:efflux pump complex"/>
    <property type="evidence" value="ECO:0007669"/>
    <property type="project" value="TreeGrafter"/>
</dbReference>
<dbReference type="SUPFAM" id="SSF111369">
    <property type="entry name" value="HlyD-like secretion proteins"/>
    <property type="match status" value="1"/>
</dbReference>
<name>B8CKT5_SHEPW</name>
<dbReference type="PROSITE" id="PS51257">
    <property type="entry name" value="PROKAR_LIPOPROTEIN"/>
    <property type="match status" value="1"/>
</dbReference>
<feature type="domain" description="Multidrug resistance protein MdtA-like barrel-sandwich hybrid" evidence="4">
    <location>
        <begin position="70"/>
        <end position="206"/>
    </location>
</feature>